<dbReference type="SUPFAM" id="SSF48452">
    <property type="entry name" value="TPR-like"/>
    <property type="match status" value="1"/>
</dbReference>
<name>A0A173MN03_9BACT</name>
<evidence type="ECO:0000259" key="7">
    <source>
        <dbReference type="Pfam" id="PF14322"/>
    </source>
</evidence>
<dbReference type="AlphaFoldDB" id="A0A173MN03"/>
<keyword evidence="5" id="KW-0998">Cell outer membrane</keyword>
<evidence type="ECO:0000256" key="4">
    <source>
        <dbReference type="ARBA" id="ARBA00023136"/>
    </source>
</evidence>
<dbReference type="KEGG" id="fln:FLA_4913"/>
<evidence type="ECO:0000256" key="1">
    <source>
        <dbReference type="ARBA" id="ARBA00004442"/>
    </source>
</evidence>
<dbReference type="EMBL" id="FTOR01000001">
    <property type="protein sequence ID" value="SIS63043.1"/>
    <property type="molecule type" value="Genomic_DNA"/>
</dbReference>
<keyword evidence="4" id="KW-0472">Membrane</keyword>
<comment type="similarity">
    <text evidence="2">Belongs to the SusD family.</text>
</comment>
<dbReference type="Pfam" id="PF07980">
    <property type="entry name" value="SusD_RagB"/>
    <property type="match status" value="1"/>
</dbReference>
<evidence type="ECO:0000256" key="2">
    <source>
        <dbReference type="ARBA" id="ARBA00006275"/>
    </source>
</evidence>
<dbReference type="STRING" id="477680.SAMN05421788_101318"/>
<reference evidence="9" key="1">
    <citation type="submission" date="2017-01" db="EMBL/GenBank/DDBJ databases">
        <authorList>
            <person name="Varghese N."/>
            <person name="Submissions S."/>
        </authorList>
    </citation>
    <scope>NUCLEOTIDE SEQUENCE [LARGE SCALE GENOMIC DNA]</scope>
    <source>
        <strain evidence="9">DSM 21054</strain>
    </source>
</reference>
<organism evidence="8 9">
    <name type="scientific">Filimonas lacunae</name>
    <dbReference type="NCBI Taxonomy" id="477680"/>
    <lineage>
        <taxon>Bacteria</taxon>
        <taxon>Pseudomonadati</taxon>
        <taxon>Bacteroidota</taxon>
        <taxon>Chitinophagia</taxon>
        <taxon>Chitinophagales</taxon>
        <taxon>Chitinophagaceae</taxon>
        <taxon>Filimonas</taxon>
    </lineage>
</organism>
<keyword evidence="9" id="KW-1185">Reference proteome</keyword>
<evidence type="ECO:0000313" key="8">
    <source>
        <dbReference type="EMBL" id="SIS63043.1"/>
    </source>
</evidence>
<dbReference type="OrthoDB" id="5694214at2"/>
<dbReference type="Proteomes" id="UP000186917">
    <property type="component" value="Unassembled WGS sequence"/>
</dbReference>
<dbReference type="InterPro" id="IPR011990">
    <property type="entry name" value="TPR-like_helical_dom_sf"/>
</dbReference>
<dbReference type="GO" id="GO:0009279">
    <property type="term" value="C:cell outer membrane"/>
    <property type="evidence" value="ECO:0007669"/>
    <property type="project" value="UniProtKB-SubCell"/>
</dbReference>
<accession>A0A173MN03</accession>
<proteinExistence type="inferred from homology"/>
<evidence type="ECO:0000259" key="6">
    <source>
        <dbReference type="Pfam" id="PF07980"/>
    </source>
</evidence>
<protein>
    <submittedName>
        <fullName evidence="8">Starch-binding associating with outer membrane</fullName>
    </submittedName>
</protein>
<sequence>MTTFHKGLYKWLIAASSVALLPSCSKSFLHEEQITSVTSDEYKTQDGIDKLVIGMYLSYRYPFNSEWGYGSLNFGTDEFAVGGAVTVEPWNTYSINSQSIYINSTWDAMYSAINTANIVIQNTPVYYTPGTGADTRLGEGYFTRAWAYFNLVTQYGGVPLKLTPSTTVEYEFTRAAAKDIYAQIISDFTKAYEVLPKTAEANGRITKWAAGHFLAKAYLTRASELYDDWNSATKQDDLNKAVTYSTDVISNSGRSLAPNFSDLWNYTGPDGANESLSEVLLAAQFNDNLNGRDRYGNQMHLFFLSVYQGSDGMVRDIPGGREYSRLRTTDYLIDIYDRQNDSRFWKSFRTVINANNPASIPKWTDTYAPSPELVGTPKYAGNEPAWKYIVNDAGDTRFTADNIGYNSAQLKVRYYSGESANYPAVNHGGYSAAVFPALSKFTDGSRETVASTFGNRDGILARLGETYLIAAEAYGRLGNYNTALTYINTLRDRAAYKAGEDRSAYVDGGVSYKNNSVANTAQYTTYSNKNSYYESNDIEVSTAATSLHLNSVNDMFNSKYEFYDKLTSSSDADKFIQFILNERSRELAGELLRWQDLARTKTLVKRAKAFNDTALPLESKNYVRPIPQTFLDMVQLNGKSLTNEQKQAMQNPNY</sequence>
<dbReference type="Gene3D" id="1.25.40.390">
    <property type="match status" value="1"/>
</dbReference>
<dbReference type="InterPro" id="IPR033985">
    <property type="entry name" value="SusD-like_N"/>
</dbReference>
<evidence type="ECO:0000313" key="9">
    <source>
        <dbReference type="Proteomes" id="UP000186917"/>
    </source>
</evidence>
<gene>
    <name evidence="8" type="ORF">SAMN05421788_101318</name>
</gene>
<dbReference type="InterPro" id="IPR012944">
    <property type="entry name" value="SusD_RagB_dom"/>
</dbReference>
<comment type="subcellular location">
    <subcellularLocation>
        <location evidence="1">Cell outer membrane</location>
    </subcellularLocation>
</comment>
<feature type="domain" description="RagB/SusD" evidence="6">
    <location>
        <begin position="278"/>
        <end position="609"/>
    </location>
</feature>
<keyword evidence="3" id="KW-0732">Signal</keyword>
<evidence type="ECO:0000256" key="5">
    <source>
        <dbReference type="ARBA" id="ARBA00023237"/>
    </source>
</evidence>
<feature type="domain" description="SusD-like N-terminal" evidence="7">
    <location>
        <begin position="42"/>
        <end position="219"/>
    </location>
</feature>
<evidence type="ECO:0000256" key="3">
    <source>
        <dbReference type="ARBA" id="ARBA00022729"/>
    </source>
</evidence>
<dbReference type="RefSeq" id="WP_076375010.1">
    <property type="nucleotide sequence ID" value="NZ_AP017422.1"/>
</dbReference>
<dbReference type="Pfam" id="PF14322">
    <property type="entry name" value="SusD-like_3"/>
    <property type="match status" value="1"/>
</dbReference>